<keyword evidence="3" id="KW-1185">Reference proteome</keyword>
<accession>A0ABW0EHL8</accession>
<keyword evidence="1" id="KW-0812">Transmembrane</keyword>
<dbReference type="InterPro" id="IPR045522">
    <property type="entry name" value="DUF6474"/>
</dbReference>
<gene>
    <name evidence="2" type="ORF">ACFPM7_00325</name>
</gene>
<proteinExistence type="predicted"/>
<dbReference type="Proteomes" id="UP001596157">
    <property type="component" value="Unassembled WGS sequence"/>
</dbReference>
<comment type="caution">
    <text evidence="2">The sequence shown here is derived from an EMBL/GenBank/DDBJ whole genome shotgun (WGS) entry which is preliminary data.</text>
</comment>
<evidence type="ECO:0000313" key="3">
    <source>
        <dbReference type="Proteomes" id="UP001596157"/>
    </source>
</evidence>
<evidence type="ECO:0000313" key="2">
    <source>
        <dbReference type="EMBL" id="MFC5285486.1"/>
    </source>
</evidence>
<evidence type="ECO:0000256" key="1">
    <source>
        <dbReference type="SAM" id="Phobius"/>
    </source>
</evidence>
<keyword evidence="1" id="KW-1133">Transmembrane helix</keyword>
<reference evidence="3" key="1">
    <citation type="journal article" date="2019" name="Int. J. Syst. Evol. Microbiol.">
        <title>The Global Catalogue of Microorganisms (GCM) 10K type strain sequencing project: providing services to taxonomists for standard genome sequencing and annotation.</title>
        <authorList>
            <consortium name="The Broad Institute Genomics Platform"/>
            <consortium name="The Broad Institute Genome Sequencing Center for Infectious Disease"/>
            <person name="Wu L."/>
            <person name="Ma J."/>
        </authorList>
    </citation>
    <scope>NUCLEOTIDE SEQUENCE [LARGE SCALE GENOMIC DNA]</scope>
    <source>
        <strain evidence="3">CCUG 59778</strain>
    </source>
</reference>
<feature type="transmembrane region" description="Helical" evidence="1">
    <location>
        <begin position="12"/>
        <end position="32"/>
    </location>
</feature>
<protein>
    <submittedName>
        <fullName evidence="2">DUF6474 family protein</fullName>
    </submittedName>
</protein>
<keyword evidence="1" id="KW-0472">Membrane</keyword>
<dbReference type="RefSeq" id="WP_378242467.1">
    <property type="nucleotide sequence ID" value="NZ_JBHSKF010000001.1"/>
</dbReference>
<name>A0ABW0EHL8_9PSEU</name>
<organism evidence="2 3">
    <name type="scientific">Actinokineospora guangxiensis</name>
    <dbReference type="NCBI Taxonomy" id="1490288"/>
    <lineage>
        <taxon>Bacteria</taxon>
        <taxon>Bacillati</taxon>
        <taxon>Actinomycetota</taxon>
        <taxon>Actinomycetes</taxon>
        <taxon>Pseudonocardiales</taxon>
        <taxon>Pseudonocardiaceae</taxon>
        <taxon>Actinokineospora</taxon>
    </lineage>
</organism>
<sequence length="145" mass="15600">MSRINPGSAKNAIAVAKVVAPAVIPVVTPYLIKATGVLRERWDRHRARRMGIDVGELAQYSGHGGVLHARISGVATALAELPERDGQDAVEAAELTEETETRLRQLAAAVRAAERMPAGRRRAAHKAVSTELDGIEARLLRRLGV</sequence>
<dbReference type="Pfam" id="PF20079">
    <property type="entry name" value="DUF6474"/>
    <property type="match status" value="1"/>
</dbReference>
<dbReference type="EMBL" id="JBHSKF010000001">
    <property type="protein sequence ID" value="MFC5285486.1"/>
    <property type="molecule type" value="Genomic_DNA"/>
</dbReference>